<reference evidence="2" key="1">
    <citation type="submission" date="2020-06" db="EMBL/GenBank/DDBJ databases">
        <authorList>
            <consortium name="Plant Systems Biology data submission"/>
        </authorList>
    </citation>
    <scope>NUCLEOTIDE SEQUENCE</scope>
    <source>
        <strain evidence="2">D6</strain>
    </source>
</reference>
<feature type="compositionally biased region" description="Polar residues" evidence="1">
    <location>
        <begin position="1"/>
        <end position="22"/>
    </location>
</feature>
<accession>A0A9N8DHN3</accession>
<sequence length="315" mass="36304">MMASPDQPNSDSKATISSSTKVPPTERELQVQQRELARLRQLFKNSNWQLLRDKWPLVREDCGEAWKTEPEDCQVEKQIIREHVEVFEHGVVMSLVVFATLRIVAHPRFEPLAERYIKPIFTWGLRSTKRKAPKKKADTTTTNTTADKQKPKLAQLQQRGRLRQFKSHLEKQRDSHVERVHQAAEAPHDFLVSTIVGASATFLFFQPAQLRLDFEEAPLMPGKSFWCDHMCQDAITIYQNTDPKVFQYDESETPDANVKSFEKFALHCILRSAYIQKRKQQGEAKPNVLPTSGPWELPKQLNDETIKEGMVLSPL</sequence>
<protein>
    <submittedName>
        <fullName evidence="2">Uncharacterized protein</fullName>
    </submittedName>
</protein>
<evidence type="ECO:0000313" key="2">
    <source>
        <dbReference type="EMBL" id="CAB9500821.1"/>
    </source>
</evidence>
<dbReference type="AlphaFoldDB" id="A0A9N8DHN3"/>
<gene>
    <name evidence="2" type="ORF">SEMRO_93_G048340.1</name>
</gene>
<evidence type="ECO:0000313" key="3">
    <source>
        <dbReference type="Proteomes" id="UP001153069"/>
    </source>
</evidence>
<dbReference type="EMBL" id="CAICTM010000092">
    <property type="protein sequence ID" value="CAB9500821.1"/>
    <property type="molecule type" value="Genomic_DNA"/>
</dbReference>
<organism evidence="2 3">
    <name type="scientific">Seminavis robusta</name>
    <dbReference type="NCBI Taxonomy" id="568900"/>
    <lineage>
        <taxon>Eukaryota</taxon>
        <taxon>Sar</taxon>
        <taxon>Stramenopiles</taxon>
        <taxon>Ochrophyta</taxon>
        <taxon>Bacillariophyta</taxon>
        <taxon>Bacillariophyceae</taxon>
        <taxon>Bacillariophycidae</taxon>
        <taxon>Naviculales</taxon>
        <taxon>Naviculaceae</taxon>
        <taxon>Seminavis</taxon>
    </lineage>
</organism>
<dbReference type="Proteomes" id="UP001153069">
    <property type="component" value="Unassembled WGS sequence"/>
</dbReference>
<feature type="region of interest" description="Disordered" evidence="1">
    <location>
        <begin position="1"/>
        <end position="29"/>
    </location>
</feature>
<keyword evidence="3" id="KW-1185">Reference proteome</keyword>
<comment type="caution">
    <text evidence="2">The sequence shown here is derived from an EMBL/GenBank/DDBJ whole genome shotgun (WGS) entry which is preliminary data.</text>
</comment>
<evidence type="ECO:0000256" key="1">
    <source>
        <dbReference type="SAM" id="MobiDB-lite"/>
    </source>
</evidence>
<name>A0A9N8DHN3_9STRA</name>
<proteinExistence type="predicted"/>
<feature type="region of interest" description="Disordered" evidence="1">
    <location>
        <begin position="131"/>
        <end position="153"/>
    </location>
</feature>
<dbReference type="OrthoDB" id="43143at2759"/>